<dbReference type="SMART" id="SM00448">
    <property type="entry name" value="REC"/>
    <property type="match status" value="2"/>
</dbReference>
<evidence type="ECO:0000313" key="15">
    <source>
        <dbReference type="EMBL" id="MCP3730350.1"/>
    </source>
</evidence>
<dbReference type="EC" id="2.7.13.3" evidence="2"/>
<dbReference type="SMART" id="SM00091">
    <property type="entry name" value="PAS"/>
    <property type="match status" value="2"/>
</dbReference>
<dbReference type="InterPro" id="IPR011006">
    <property type="entry name" value="CheY-like_superfamily"/>
</dbReference>
<dbReference type="SMART" id="SM00065">
    <property type="entry name" value="GAF"/>
    <property type="match status" value="1"/>
</dbReference>
<feature type="domain" description="PAS" evidence="13">
    <location>
        <begin position="11"/>
        <end position="59"/>
    </location>
</feature>
<dbReference type="Gene3D" id="3.30.450.20">
    <property type="entry name" value="PAS domain"/>
    <property type="match status" value="2"/>
</dbReference>
<keyword evidence="6" id="KW-0418">Kinase</keyword>
<keyword evidence="3 9" id="KW-0597">Phosphoprotein</keyword>
<gene>
    <name evidence="15" type="ORF">M9978_07900</name>
</gene>
<accession>A0A9X2HR45</accession>
<dbReference type="SMART" id="SM00388">
    <property type="entry name" value="HisKA"/>
    <property type="match status" value="1"/>
</dbReference>
<dbReference type="InterPro" id="IPR035965">
    <property type="entry name" value="PAS-like_dom_sf"/>
</dbReference>
<evidence type="ECO:0000259" key="11">
    <source>
        <dbReference type="PROSITE" id="PS50109"/>
    </source>
</evidence>
<dbReference type="Pfam" id="PF13185">
    <property type="entry name" value="GAF_2"/>
    <property type="match status" value="1"/>
</dbReference>
<evidence type="ECO:0000256" key="3">
    <source>
        <dbReference type="ARBA" id="ARBA00022553"/>
    </source>
</evidence>
<dbReference type="CDD" id="cd00130">
    <property type="entry name" value="PAS"/>
    <property type="match status" value="1"/>
</dbReference>
<evidence type="ECO:0000259" key="12">
    <source>
        <dbReference type="PROSITE" id="PS50110"/>
    </source>
</evidence>
<keyword evidence="5" id="KW-0547">Nucleotide-binding</keyword>
<organism evidence="15 16">
    <name type="scientific">Sphingomonas tagetis</name>
    <dbReference type="NCBI Taxonomy" id="2949092"/>
    <lineage>
        <taxon>Bacteria</taxon>
        <taxon>Pseudomonadati</taxon>
        <taxon>Pseudomonadota</taxon>
        <taxon>Alphaproteobacteria</taxon>
        <taxon>Sphingomonadales</taxon>
        <taxon>Sphingomonadaceae</taxon>
        <taxon>Sphingomonas</taxon>
    </lineage>
</organism>
<dbReference type="SUPFAM" id="SSF55781">
    <property type="entry name" value="GAF domain-like"/>
    <property type="match status" value="1"/>
</dbReference>
<dbReference type="InterPro" id="IPR036890">
    <property type="entry name" value="HATPase_C_sf"/>
</dbReference>
<dbReference type="Proteomes" id="UP001139451">
    <property type="component" value="Unassembled WGS sequence"/>
</dbReference>
<dbReference type="InterPro" id="IPR013655">
    <property type="entry name" value="PAS_fold_3"/>
</dbReference>
<dbReference type="PROSITE" id="PS50112">
    <property type="entry name" value="PAS"/>
    <property type="match status" value="1"/>
</dbReference>
<reference evidence="15" key="1">
    <citation type="submission" date="2022-05" db="EMBL/GenBank/DDBJ databases">
        <title>Sphingomonas sp. strain MG17 Genome sequencing and assembly.</title>
        <authorList>
            <person name="Kim I."/>
        </authorList>
    </citation>
    <scope>NUCLEOTIDE SEQUENCE</scope>
    <source>
        <strain evidence="15">MG17</strain>
    </source>
</reference>
<dbReference type="CDD" id="cd16919">
    <property type="entry name" value="HATPase_CckA-like"/>
    <property type="match status" value="1"/>
</dbReference>
<dbReference type="SUPFAM" id="SSF55785">
    <property type="entry name" value="PYP-like sensor domain (PAS domain)"/>
    <property type="match status" value="2"/>
</dbReference>
<dbReference type="GO" id="GO:0005524">
    <property type="term" value="F:ATP binding"/>
    <property type="evidence" value="ECO:0007669"/>
    <property type="project" value="UniProtKB-KW"/>
</dbReference>
<dbReference type="EMBL" id="JAMLDX010000004">
    <property type="protein sequence ID" value="MCP3730350.1"/>
    <property type="molecule type" value="Genomic_DNA"/>
</dbReference>
<dbReference type="Gene3D" id="3.40.50.2300">
    <property type="match status" value="2"/>
</dbReference>
<evidence type="ECO:0000259" key="13">
    <source>
        <dbReference type="PROSITE" id="PS50112"/>
    </source>
</evidence>
<dbReference type="InterPro" id="IPR003594">
    <property type="entry name" value="HATPase_dom"/>
</dbReference>
<dbReference type="Pfam" id="PF00512">
    <property type="entry name" value="HisKA"/>
    <property type="match status" value="1"/>
</dbReference>
<dbReference type="NCBIfam" id="TIGR00229">
    <property type="entry name" value="sensory_box"/>
    <property type="match status" value="2"/>
</dbReference>
<name>A0A9X2HR45_9SPHN</name>
<dbReference type="Gene3D" id="1.10.287.130">
    <property type="match status" value="1"/>
</dbReference>
<evidence type="ECO:0000259" key="14">
    <source>
        <dbReference type="PROSITE" id="PS50113"/>
    </source>
</evidence>
<dbReference type="InterPro" id="IPR029016">
    <property type="entry name" value="GAF-like_dom_sf"/>
</dbReference>
<keyword evidence="16" id="KW-1185">Reference proteome</keyword>
<evidence type="ECO:0000256" key="9">
    <source>
        <dbReference type="PROSITE-ProRule" id="PRU00169"/>
    </source>
</evidence>
<dbReference type="SMART" id="SM00387">
    <property type="entry name" value="HATPase_c"/>
    <property type="match status" value="1"/>
</dbReference>
<dbReference type="InterPro" id="IPR000700">
    <property type="entry name" value="PAS-assoc_C"/>
</dbReference>
<dbReference type="InterPro" id="IPR003661">
    <property type="entry name" value="HisK_dim/P_dom"/>
</dbReference>
<evidence type="ECO:0000313" key="16">
    <source>
        <dbReference type="Proteomes" id="UP001139451"/>
    </source>
</evidence>
<dbReference type="CDD" id="cd00082">
    <property type="entry name" value="HisKA"/>
    <property type="match status" value="1"/>
</dbReference>
<dbReference type="InterPro" id="IPR036097">
    <property type="entry name" value="HisK_dim/P_sf"/>
</dbReference>
<dbReference type="Pfam" id="PF02518">
    <property type="entry name" value="HATPase_c"/>
    <property type="match status" value="1"/>
</dbReference>
<feature type="domain" description="PAC" evidence="14">
    <location>
        <begin position="404"/>
        <end position="456"/>
    </location>
</feature>
<dbReference type="InterPro" id="IPR003018">
    <property type="entry name" value="GAF"/>
</dbReference>
<dbReference type="SUPFAM" id="SSF55874">
    <property type="entry name" value="ATPase domain of HSP90 chaperone/DNA topoisomerase II/histidine kinase"/>
    <property type="match status" value="1"/>
</dbReference>
<proteinExistence type="predicted"/>
<evidence type="ECO:0000256" key="10">
    <source>
        <dbReference type="SAM" id="Coils"/>
    </source>
</evidence>
<feature type="domain" description="Response regulatory" evidence="12">
    <location>
        <begin position="745"/>
        <end position="861"/>
    </location>
</feature>
<dbReference type="CDD" id="cd00156">
    <property type="entry name" value="REC"/>
    <property type="match status" value="1"/>
</dbReference>
<dbReference type="Gene3D" id="3.30.450.40">
    <property type="match status" value="1"/>
</dbReference>
<dbReference type="PROSITE" id="PS50110">
    <property type="entry name" value="RESPONSE_REGULATORY"/>
    <property type="match status" value="2"/>
</dbReference>
<keyword evidence="8" id="KW-0902">Two-component regulatory system</keyword>
<dbReference type="CDD" id="cd18161">
    <property type="entry name" value="REC_hyHK_blue-like"/>
    <property type="match status" value="1"/>
</dbReference>
<evidence type="ECO:0000256" key="2">
    <source>
        <dbReference type="ARBA" id="ARBA00012438"/>
    </source>
</evidence>
<evidence type="ECO:0000256" key="5">
    <source>
        <dbReference type="ARBA" id="ARBA00022741"/>
    </source>
</evidence>
<dbReference type="SUPFAM" id="SSF47384">
    <property type="entry name" value="Homodimeric domain of signal transducing histidine kinase"/>
    <property type="match status" value="1"/>
</dbReference>
<evidence type="ECO:0000256" key="6">
    <source>
        <dbReference type="ARBA" id="ARBA00022777"/>
    </source>
</evidence>
<sequence>MSEESSSVGISASQWQQIVDSAVDTAIITTDPEGRITSWSEGARRILGWSQAEMLGQTLAPIFAEGADAIAAEMRDARTIGRGGGEEGWRLRKDGSRVWASGELTAIRNAAGDVAGYTKVLRDRSTQRAAEDRIREERRGLEILNRAGSALAVENDLQQLVQIVTDAGVELTGAQFGAFFYNVLNPAGESYMLYTLSGVPLEAFSKFPMPRNTDVFGPTFAGAGIVRSDDITRDSRYGKMAPHHGMPEGHLPVRSYLAVPVISRTGDVIGGLFFGHAEVGVFDERSERGLEGLAGEAAVAIDNARLYQAVAHELEQRRAAEGELASSEDRLRLANEAADIGTWDFHPDTGELRWDVRCKALFGLPAEADVTYEGSFLAGIHPDDRDRAHAAVQAALDPSAPGSYDIEYRTVGLADGVERWVGAKGKAVFENGHAVRFIGTVINLTSSKAAEAELRALNDRLEERVAEEVARRGEAEEALRQAQKMEAVGQLTGGIAHDFNNLLTVVTGNIDMARRALEAAGVQDARTLRSLDNALKGAERAAALTQRLLAFSRRQPLAPKPVDADKLVNGMADLLQRALGEDIRLEIIAAPGLWRLEADPNQLESAILNLAVNARDAMSDGGRLTIETANVRLDEGYAASQAEVPPGHYVMIAVTDTGAGMSREVIERAFEPFFTTKEVGKGSGLGLSMIYGFVKQSGGHVKIYSEPGEGTTIKIYLPRLLREPSMDEEPAVITQGLEGSRREETILVVEDDDDVRAYTVECLRELGYRVLEAHDGASALRLLERQEGPIDLLFTDVVMPGMTGRELAEAARLQQSDLRVLYTSGYTRNAIVHAGRLDPGVEIINKPFTYEALARKIRDMLDGGSTECVLIAEADSTVRMLAAEALGGIGFRVEQAGTGAEALSKVRAAQGRYDAVVVDDSLADYRGDALARELRALHQQLGLVIVSEDRAGQLRSQFSGDRCTRILTRPYSSSQLQEALQQLGIDCGTAGDEAPS</sequence>
<evidence type="ECO:0000256" key="8">
    <source>
        <dbReference type="ARBA" id="ARBA00023012"/>
    </source>
</evidence>
<dbReference type="PRINTS" id="PR00344">
    <property type="entry name" value="BCTRLSENSOR"/>
</dbReference>
<dbReference type="PROSITE" id="PS50109">
    <property type="entry name" value="HIS_KIN"/>
    <property type="match status" value="1"/>
</dbReference>
<dbReference type="SUPFAM" id="SSF52172">
    <property type="entry name" value="CheY-like"/>
    <property type="match status" value="2"/>
</dbReference>
<evidence type="ECO:0000256" key="7">
    <source>
        <dbReference type="ARBA" id="ARBA00022840"/>
    </source>
</evidence>
<dbReference type="RefSeq" id="WP_254292470.1">
    <property type="nucleotide sequence ID" value="NZ_JAMLDX010000004.1"/>
</dbReference>
<dbReference type="Pfam" id="PF08447">
    <property type="entry name" value="PAS_3"/>
    <property type="match status" value="1"/>
</dbReference>
<feature type="coiled-coil region" evidence="10">
    <location>
        <begin position="444"/>
        <end position="485"/>
    </location>
</feature>
<keyword evidence="7" id="KW-0067">ATP-binding</keyword>
<dbReference type="InterPro" id="IPR005467">
    <property type="entry name" value="His_kinase_dom"/>
</dbReference>
<feature type="modified residue" description="4-aspartylphosphate" evidence="9">
    <location>
        <position position="919"/>
    </location>
</feature>
<dbReference type="PANTHER" id="PTHR43065">
    <property type="entry name" value="SENSOR HISTIDINE KINASE"/>
    <property type="match status" value="1"/>
</dbReference>
<keyword evidence="4" id="KW-0808">Transferase</keyword>
<feature type="domain" description="Response regulatory" evidence="12">
    <location>
        <begin position="868"/>
        <end position="984"/>
    </location>
</feature>
<dbReference type="GO" id="GO:0000155">
    <property type="term" value="F:phosphorelay sensor kinase activity"/>
    <property type="evidence" value="ECO:0007669"/>
    <property type="project" value="InterPro"/>
</dbReference>
<protein>
    <recommendedName>
        <fullName evidence="2">histidine kinase</fullName>
        <ecNumber evidence="2">2.7.13.3</ecNumber>
    </recommendedName>
</protein>
<feature type="domain" description="Histidine kinase" evidence="11">
    <location>
        <begin position="494"/>
        <end position="721"/>
    </location>
</feature>
<dbReference type="GO" id="GO:0006355">
    <property type="term" value="P:regulation of DNA-templated transcription"/>
    <property type="evidence" value="ECO:0007669"/>
    <property type="project" value="InterPro"/>
</dbReference>
<dbReference type="PROSITE" id="PS50113">
    <property type="entry name" value="PAC"/>
    <property type="match status" value="2"/>
</dbReference>
<feature type="domain" description="PAC" evidence="14">
    <location>
        <begin position="84"/>
        <end position="136"/>
    </location>
</feature>
<dbReference type="InterPro" id="IPR004358">
    <property type="entry name" value="Sig_transdc_His_kin-like_C"/>
</dbReference>
<comment type="caution">
    <text evidence="15">The sequence shown here is derived from an EMBL/GenBank/DDBJ whole genome shotgun (WGS) entry which is preliminary data.</text>
</comment>
<dbReference type="Pfam" id="PF00989">
    <property type="entry name" value="PAS"/>
    <property type="match status" value="1"/>
</dbReference>
<dbReference type="PANTHER" id="PTHR43065:SF42">
    <property type="entry name" value="TWO-COMPONENT SENSOR PPRA"/>
    <property type="match status" value="1"/>
</dbReference>
<keyword evidence="10" id="KW-0175">Coiled coil</keyword>
<feature type="modified residue" description="4-aspartylphosphate" evidence="9">
    <location>
        <position position="796"/>
    </location>
</feature>
<dbReference type="InterPro" id="IPR013767">
    <property type="entry name" value="PAS_fold"/>
</dbReference>
<comment type="catalytic activity">
    <reaction evidence="1">
        <text>ATP + protein L-histidine = ADP + protein N-phospho-L-histidine.</text>
        <dbReference type="EC" id="2.7.13.3"/>
    </reaction>
</comment>
<dbReference type="Gene3D" id="3.30.565.10">
    <property type="entry name" value="Histidine kinase-like ATPase, C-terminal domain"/>
    <property type="match status" value="1"/>
</dbReference>
<evidence type="ECO:0000256" key="1">
    <source>
        <dbReference type="ARBA" id="ARBA00000085"/>
    </source>
</evidence>
<dbReference type="InterPro" id="IPR000014">
    <property type="entry name" value="PAS"/>
</dbReference>
<evidence type="ECO:0000256" key="4">
    <source>
        <dbReference type="ARBA" id="ARBA00022679"/>
    </source>
</evidence>
<dbReference type="InterPro" id="IPR001789">
    <property type="entry name" value="Sig_transdc_resp-reg_receiver"/>
</dbReference>
<dbReference type="AlphaFoldDB" id="A0A9X2HR45"/>
<dbReference type="Pfam" id="PF00072">
    <property type="entry name" value="Response_reg"/>
    <property type="match status" value="2"/>
</dbReference>